<evidence type="ECO:0000313" key="1">
    <source>
        <dbReference type="EMBL" id="KAA0596026.1"/>
    </source>
</evidence>
<gene>
    <name evidence="1" type="ORF">FZ942_12565</name>
</gene>
<protein>
    <submittedName>
        <fullName evidence="1">Transposase</fullName>
    </submittedName>
</protein>
<dbReference type="Proteomes" id="UP000324927">
    <property type="component" value="Unassembled WGS sequence"/>
</dbReference>
<keyword evidence="2" id="KW-1185">Reference proteome</keyword>
<accession>A0A5A9GNK8</accession>
<proteinExistence type="predicted"/>
<evidence type="ECO:0000313" key="2">
    <source>
        <dbReference type="Proteomes" id="UP000324927"/>
    </source>
</evidence>
<organism evidence="1 2">
    <name type="scientific">Azospirillum lipoferum</name>
    <dbReference type="NCBI Taxonomy" id="193"/>
    <lineage>
        <taxon>Bacteria</taxon>
        <taxon>Pseudomonadati</taxon>
        <taxon>Pseudomonadota</taxon>
        <taxon>Alphaproteobacteria</taxon>
        <taxon>Rhodospirillales</taxon>
        <taxon>Azospirillaceae</taxon>
        <taxon>Azospirillum</taxon>
    </lineage>
</organism>
<reference evidence="1 2" key="1">
    <citation type="submission" date="2019-08" db="EMBL/GenBank/DDBJ databases">
        <authorList>
            <person name="Grouzdev D."/>
            <person name="Tikhonova E."/>
            <person name="Kravchenko I."/>
        </authorList>
    </citation>
    <scope>NUCLEOTIDE SEQUENCE [LARGE SCALE GENOMIC DNA]</scope>
    <source>
        <strain evidence="1 2">59b</strain>
    </source>
</reference>
<comment type="caution">
    <text evidence="1">The sequence shown here is derived from an EMBL/GenBank/DDBJ whole genome shotgun (WGS) entry which is preliminary data.</text>
</comment>
<dbReference type="EMBL" id="VTTN01000004">
    <property type="protein sequence ID" value="KAA0596026.1"/>
    <property type="molecule type" value="Genomic_DNA"/>
</dbReference>
<name>A0A5A9GNK8_AZOLI</name>
<dbReference type="AlphaFoldDB" id="A0A5A9GNK8"/>
<sequence length="83" mass="9361">MQFAATRAALVHARPLMIWHSVSPSSRLPAAAAECIPIEIAWVVERSFSWINRYRRLNNIVVRAKEHLAVFVEMPSSRSSSDA</sequence>
<dbReference type="OrthoDB" id="9798237at2"/>